<organism evidence="3 4">
    <name type="scientific">Priapulus caudatus</name>
    <name type="common">Priapulid worm</name>
    <dbReference type="NCBI Taxonomy" id="37621"/>
    <lineage>
        <taxon>Eukaryota</taxon>
        <taxon>Metazoa</taxon>
        <taxon>Ecdysozoa</taxon>
        <taxon>Scalidophora</taxon>
        <taxon>Priapulida</taxon>
        <taxon>Priapulimorpha</taxon>
        <taxon>Priapulimorphida</taxon>
        <taxon>Priapulidae</taxon>
        <taxon>Priapulus</taxon>
    </lineage>
</organism>
<evidence type="ECO:0000259" key="2">
    <source>
        <dbReference type="Pfam" id="PF02221"/>
    </source>
</evidence>
<dbReference type="Pfam" id="PF02221">
    <property type="entry name" value="E1_DerP2_DerF2"/>
    <property type="match status" value="1"/>
</dbReference>
<dbReference type="InterPro" id="IPR028996">
    <property type="entry name" value="GM2-AP"/>
</dbReference>
<dbReference type="PANTHER" id="PTHR17357">
    <property type="entry name" value="GM2 GANGLIOSIDE ACTIVATOR PROTEIN"/>
    <property type="match status" value="1"/>
</dbReference>
<evidence type="ECO:0000313" key="4">
    <source>
        <dbReference type="RefSeq" id="XP_014676523.1"/>
    </source>
</evidence>
<reference evidence="4" key="1">
    <citation type="submission" date="2025-08" db="UniProtKB">
        <authorList>
            <consortium name="RefSeq"/>
        </authorList>
    </citation>
    <scope>IDENTIFICATION</scope>
</reference>
<dbReference type="SUPFAM" id="SSF63707">
    <property type="entry name" value="Ganglioside M2 (gm2) activator"/>
    <property type="match status" value="1"/>
</dbReference>
<feature type="domain" description="MD-2-related lipid-recognition" evidence="2">
    <location>
        <begin position="67"/>
        <end position="205"/>
    </location>
</feature>
<dbReference type="RefSeq" id="XP_014676523.1">
    <property type="nucleotide sequence ID" value="XM_014821037.1"/>
</dbReference>
<dbReference type="PANTHER" id="PTHR17357:SF0">
    <property type="entry name" value="GANGLIOSIDE GM2 ACTIVATOR"/>
    <property type="match status" value="1"/>
</dbReference>
<dbReference type="Gene3D" id="2.70.220.10">
    <property type="entry name" value="Ganglioside GM2 activator"/>
    <property type="match status" value="1"/>
</dbReference>
<dbReference type="InterPro" id="IPR036846">
    <property type="entry name" value="GM2-AP_sf"/>
</dbReference>
<protein>
    <submittedName>
        <fullName evidence="4">Ganglioside GM2 activator-like isoform X2</fullName>
    </submittedName>
</protein>
<keyword evidence="1" id="KW-0732">Signal</keyword>
<gene>
    <name evidence="4" type="primary">LOC106816419</name>
</gene>
<keyword evidence="3" id="KW-1185">Reference proteome</keyword>
<dbReference type="InterPro" id="IPR003172">
    <property type="entry name" value="ML_dom"/>
</dbReference>
<dbReference type="GeneID" id="106816419"/>
<accession>A0ABM1EWF2</accession>
<dbReference type="Proteomes" id="UP000695022">
    <property type="component" value="Unplaced"/>
</dbReference>
<proteinExistence type="predicted"/>
<sequence>MLIPTRCSHDTGQGKSLTDTLCARITPLDCDGTTTQLDIAAQHRTPTHTDAEIQLPPNGALLCRYQGGTPILRIDEIEVEPQPVRIPGIIYLTFVSHASRTIYAPITVRVKLMREVTIDLYFRKFVHNITVPCVSKIGSCTFEDACTEGFTDCPLHIGENTETRKPVDLRSLPNIVALLTEGKYYGRVQASDGATGEELFCLDVTSHLTSGCSGLDCVFGG</sequence>
<evidence type="ECO:0000256" key="1">
    <source>
        <dbReference type="ARBA" id="ARBA00022729"/>
    </source>
</evidence>
<name>A0ABM1EWF2_PRICU</name>
<evidence type="ECO:0000313" key="3">
    <source>
        <dbReference type="Proteomes" id="UP000695022"/>
    </source>
</evidence>